<accession>A0A4P9YW58</accession>
<protein>
    <submittedName>
        <fullName evidence="2">Uncharacterized protein</fullName>
    </submittedName>
</protein>
<evidence type="ECO:0000313" key="3">
    <source>
        <dbReference type="Proteomes" id="UP000278143"/>
    </source>
</evidence>
<keyword evidence="1" id="KW-0732">Signal</keyword>
<evidence type="ECO:0000313" key="2">
    <source>
        <dbReference type="EMBL" id="RKP24078.1"/>
    </source>
</evidence>
<reference evidence="3" key="1">
    <citation type="journal article" date="2018" name="Nat. Microbiol.">
        <title>Leveraging single-cell genomics to expand the fungal tree of life.</title>
        <authorList>
            <person name="Ahrendt S.R."/>
            <person name="Quandt C.A."/>
            <person name="Ciobanu D."/>
            <person name="Clum A."/>
            <person name="Salamov A."/>
            <person name="Andreopoulos B."/>
            <person name="Cheng J.F."/>
            <person name="Woyke T."/>
            <person name="Pelin A."/>
            <person name="Henrissat B."/>
            <person name="Reynolds N.K."/>
            <person name="Benny G.L."/>
            <person name="Smith M.E."/>
            <person name="James T.Y."/>
            <person name="Grigoriev I.V."/>
        </authorList>
    </citation>
    <scope>NUCLEOTIDE SEQUENCE [LARGE SCALE GENOMIC DNA]</scope>
    <source>
        <strain evidence="3">Benny S71-1</strain>
    </source>
</reference>
<name>A0A4P9YW58_9FUNG</name>
<sequence length="257" mass="28402">MLGLKTTLASVAATLLLMSAVPAAVEALPPPGNGPSSVPGLVISPGSSFGTLNGRPVSVDCYKELPKGVVLTQMPKHTKKTNGAFYQTCANFQIKTEPYATLLKSIGCPEASYMQGRKRCYVVDELSDMYALNNAAGYVELKKAKPEFRKKIMRKLVMAHQFAMRLGWYLTWNYNSVYINVDGRVAIDSRSYRTDIPFSIPAGPAENEFSMDVKKTFHNNYKEKFVSWFISTYAASPEEAAELEKILNDPLIPLPTV</sequence>
<keyword evidence="3" id="KW-1185">Reference proteome</keyword>
<evidence type="ECO:0000256" key="1">
    <source>
        <dbReference type="SAM" id="SignalP"/>
    </source>
</evidence>
<proteinExistence type="predicted"/>
<dbReference type="AlphaFoldDB" id="A0A4P9YW58"/>
<dbReference type="EMBL" id="KZ990461">
    <property type="protein sequence ID" value="RKP24078.1"/>
    <property type="molecule type" value="Genomic_DNA"/>
</dbReference>
<gene>
    <name evidence="2" type="ORF">SYNPS1DRAFT_30153</name>
</gene>
<feature type="signal peptide" evidence="1">
    <location>
        <begin position="1"/>
        <end position="27"/>
    </location>
</feature>
<feature type="chain" id="PRO_5020730765" evidence="1">
    <location>
        <begin position="28"/>
        <end position="257"/>
    </location>
</feature>
<organism evidence="2 3">
    <name type="scientific">Syncephalis pseudoplumigaleata</name>
    <dbReference type="NCBI Taxonomy" id="1712513"/>
    <lineage>
        <taxon>Eukaryota</taxon>
        <taxon>Fungi</taxon>
        <taxon>Fungi incertae sedis</taxon>
        <taxon>Zoopagomycota</taxon>
        <taxon>Zoopagomycotina</taxon>
        <taxon>Zoopagomycetes</taxon>
        <taxon>Zoopagales</taxon>
        <taxon>Piptocephalidaceae</taxon>
        <taxon>Syncephalis</taxon>
    </lineage>
</organism>
<dbReference type="Proteomes" id="UP000278143">
    <property type="component" value="Unassembled WGS sequence"/>
</dbReference>